<dbReference type="GO" id="GO:0016020">
    <property type="term" value="C:membrane"/>
    <property type="evidence" value="ECO:0007669"/>
    <property type="project" value="UniProtKB-SubCell"/>
</dbReference>
<name>A0A7S0LSW1_9EUKA</name>
<dbReference type="GO" id="GO:0071782">
    <property type="term" value="C:endoplasmic reticulum tubular network"/>
    <property type="evidence" value="ECO:0007669"/>
    <property type="project" value="TreeGrafter"/>
</dbReference>
<comment type="subcellular location">
    <subcellularLocation>
        <location evidence="1">Membrane</location>
        <topology evidence="1">Multi-pass membrane protein</topology>
    </subcellularLocation>
</comment>
<dbReference type="InterPro" id="IPR004345">
    <property type="entry name" value="TB2_DP1_HVA22"/>
</dbReference>
<reference evidence="3" key="1">
    <citation type="submission" date="2021-01" db="EMBL/GenBank/DDBJ databases">
        <authorList>
            <person name="Corre E."/>
            <person name="Pelletier E."/>
            <person name="Niang G."/>
            <person name="Scheremetjew M."/>
            <person name="Finn R."/>
            <person name="Kale V."/>
            <person name="Holt S."/>
            <person name="Cochrane G."/>
            <person name="Meng A."/>
            <person name="Brown T."/>
            <person name="Cohen L."/>
        </authorList>
    </citation>
    <scope>NUCLEOTIDE SEQUENCE</scope>
    <source>
        <strain evidence="3">PLY182g</strain>
    </source>
</reference>
<protein>
    <recommendedName>
        <fullName evidence="4">Receptor expression-enhancing protein</fullName>
    </recommendedName>
</protein>
<organism evidence="3">
    <name type="scientific">Coccolithus braarudii</name>
    <dbReference type="NCBI Taxonomy" id="221442"/>
    <lineage>
        <taxon>Eukaryota</taxon>
        <taxon>Haptista</taxon>
        <taxon>Haptophyta</taxon>
        <taxon>Prymnesiophyceae</taxon>
        <taxon>Coccolithales</taxon>
        <taxon>Coccolithaceae</taxon>
        <taxon>Coccolithus</taxon>
    </lineage>
</organism>
<accession>A0A7S0LSW1</accession>
<dbReference type="GO" id="GO:0071786">
    <property type="term" value="P:endoplasmic reticulum tubular network organization"/>
    <property type="evidence" value="ECO:0007669"/>
    <property type="project" value="TreeGrafter"/>
</dbReference>
<proteinExistence type="inferred from homology"/>
<dbReference type="EMBL" id="HBEY01048197">
    <property type="protein sequence ID" value="CAD8619762.1"/>
    <property type="molecule type" value="Transcribed_RNA"/>
</dbReference>
<evidence type="ECO:0000256" key="1">
    <source>
        <dbReference type="RuleBase" id="RU362006"/>
    </source>
</evidence>
<feature type="region of interest" description="Disordered" evidence="2">
    <location>
        <begin position="155"/>
        <end position="216"/>
    </location>
</feature>
<dbReference type="Pfam" id="PF03134">
    <property type="entry name" value="TB2_DP1_HVA22"/>
    <property type="match status" value="1"/>
</dbReference>
<dbReference type="PANTHER" id="PTHR12300:SF117">
    <property type="entry name" value="LP05237P-RELATED"/>
    <property type="match status" value="1"/>
</dbReference>
<evidence type="ECO:0000313" key="3">
    <source>
        <dbReference type="EMBL" id="CAD8619762.1"/>
    </source>
</evidence>
<evidence type="ECO:0000256" key="2">
    <source>
        <dbReference type="SAM" id="MobiDB-lite"/>
    </source>
</evidence>
<dbReference type="PANTHER" id="PTHR12300">
    <property type="entry name" value="HVA22-LIKE PROTEINS"/>
    <property type="match status" value="1"/>
</dbReference>
<dbReference type="AlphaFoldDB" id="A0A7S0LSW1"/>
<gene>
    <name evidence="3" type="ORF">CPEL01642_LOCUS23143</name>
</gene>
<feature type="compositionally biased region" description="Polar residues" evidence="2">
    <location>
        <begin position="168"/>
        <end position="178"/>
    </location>
</feature>
<comment type="similarity">
    <text evidence="1">Belongs to the DP1 family.</text>
</comment>
<sequence>MFFGSWSGPFAVVVLGFIRPAYSTFKALRARSADSSNAEADTVAWLVYWVVFSLFNLAELPLDLLISWVPLYYDLKVLFVLWLQLPYTQGAMVAYKGHLQPWLEKRQPLIDKRIEAVFGRLATLSLTDLQPTFDAAAEYVQQYVQQRELSTNSVKEMVQKRERASAEPTATQNGSSDETAPPPSVSDEDIFFSAAKDEVTPETFVSLDSEEIKKDQ</sequence>
<evidence type="ECO:0008006" key="4">
    <source>
        <dbReference type="Google" id="ProtNLM"/>
    </source>
</evidence>